<evidence type="ECO:0000313" key="1">
    <source>
        <dbReference type="EMBL" id="ALM76239.1"/>
    </source>
</evidence>
<dbReference type="Proteomes" id="UP000066042">
    <property type="component" value="Chromosome"/>
</dbReference>
<organism evidence="1 2">
    <name type="scientific">Thermococcus barophilus</name>
    <dbReference type="NCBI Taxonomy" id="55802"/>
    <lineage>
        <taxon>Archaea</taxon>
        <taxon>Methanobacteriati</taxon>
        <taxon>Methanobacteriota</taxon>
        <taxon>Thermococci</taxon>
        <taxon>Thermococcales</taxon>
        <taxon>Thermococcaceae</taxon>
        <taxon>Thermococcus</taxon>
    </lineage>
</organism>
<dbReference type="AlphaFoldDB" id="A0A0S1XEJ5"/>
<evidence type="ECO:0000313" key="2">
    <source>
        <dbReference type="Proteomes" id="UP000066042"/>
    </source>
</evidence>
<name>A0A0S1XEJ5_THEBA</name>
<dbReference type="STRING" id="55802.TBCH5v1_2344"/>
<dbReference type="EMBL" id="CP013050">
    <property type="protein sequence ID" value="ALM76239.1"/>
    <property type="molecule type" value="Genomic_DNA"/>
</dbReference>
<gene>
    <name evidence="1" type="ORF">TBCH5v1_2344</name>
</gene>
<sequence length="64" mass="7677">MMVVVGEELWYYEVEFEQLVGGVWRGYEYSKENAERRVKGIIEAVKAVYPKLKEPRVIIRKVEW</sequence>
<accession>A0A0S1XEJ5</accession>
<proteinExistence type="predicted"/>
<dbReference type="PATRIC" id="fig|55802.8.peg.2324"/>
<protein>
    <submittedName>
        <fullName evidence="1">Uncharacterized protein</fullName>
    </submittedName>
</protein>
<reference evidence="1 2" key="1">
    <citation type="journal article" date="2016" name="Genome Announc.">
        <title>Complete genome sequence of the hyperthermophilic and piezophilic archaeon Thermococcus barophilus Ch5, capable of growth at the expense of hydrogenogenesis from carbon monoxide and formate.</title>
        <authorList>
            <person name="Oger P."/>
            <person name="Sokolova T.G."/>
            <person name="Kozhevnikova D.A."/>
            <person name="Taranov E.A."/>
            <person name="Vannier P."/>
            <person name="Lee H.S."/>
            <person name="Kwon K.K."/>
            <person name="Kang S.G."/>
            <person name="Lee J.H."/>
            <person name="Bonch-Osmolovskaya E.A."/>
            <person name="Lebedinsky A.V."/>
        </authorList>
    </citation>
    <scope>NUCLEOTIDE SEQUENCE [LARGE SCALE GENOMIC DNA]</scope>
    <source>
        <strain evidence="2">Ch5</strain>
    </source>
</reference>